<protein>
    <submittedName>
        <fullName evidence="1">Uncharacterized protein</fullName>
    </submittedName>
</protein>
<dbReference type="RefSeq" id="WP_263570181.1">
    <property type="nucleotide sequence ID" value="NZ_JAJIRN010000002.1"/>
</dbReference>
<comment type="caution">
    <text evidence="1">The sequence shown here is derived from an EMBL/GenBank/DDBJ whole genome shotgun (WGS) entry which is preliminary data.</text>
</comment>
<evidence type="ECO:0000313" key="2">
    <source>
        <dbReference type="Proteomes" id="UP001209701"/>
    </source>
</evidence>
<organism evidence="1 2">
    <name type="scientific">Roseateles oligotrophus</name>
    <dbReference type="NCBI Taxonomy" id="1769250"/>
    <lineage>
        <taxon>Bacteria</taxon>
        <taxon>Pseudomonadati</taxon>
        <taxon>Pseudomonadota</taxon>
        <taxon>Betaproteobacteria</taxon>
        <taxon>Burkholderiales</taxon>
        <taxon>Sphaerotilaceae</taxon>
        <taxon>Roseateles</taxon>
    </lineage>
</organism>
<dbReference type="EMBL" id="JAJIRN010000002">
    <property type="protein sequence ID" value="MCV2367566.1"/>
    <property type="molecule type" value="Genomic_DNA"/>
</dbReference>
<reference evidence="1 2" key="1">
    <citation type="submission" date="2021-11" db="EMBL/GenBank/DDBJ databases">
        <authorList>
            <person name="Liang Q."/>
            <person name="Mou H."/>
            <person name="Liu Z."/>
        </authorList>
    </citation>
    <scope>NUCLEOTIDE SEQUENCE [LARGE SCALE GENOMIC DNA]</scope>
    <source>
        <strain evidence="1 2">CHU3</strain>
    </source>
</reference>
<proteinExistence type="predicted"/>
<gene>
    <name evidence="1" type="ORF">LNV07_05610</name>
</gene>
<evidence type="ECO:0000313" key="1">
    <source>
        <dbReference type="EMBL" id="MCV2367566.1"/>
    </source>
</evidence>
<sequence length="82" mass="8399">MVNEIRAGGRHEARLIAFAPALSGRFHEQFGQFAGTPPVQGCASSAVDENFTAAFGLAMSALLARAARRVGSGAEKAGAQPA</sequence>
<accession>A0ABT2YB94</accession>
<name>A0ABT2YB94_9BURK</name>
<keyword evidence="2" id="KW-1185">Reference proteome</keyword>
<dbReference type="Proteomes" id="UP001209701">
    <property type="component" value="Unassembled WGS sequence"/>
</dbReference>